<evidence type="ECO:0000259" key="1">
    <source>
        <dbReference type="Pfam" id="PF13480"/>
    </source>
</evidence>
<keyword evidence="5" id="KW-1185">Reference proteome</keyword>
<name>A0A0P1LEB6_9BACT</name>
<dbReference type="AlphaFoldDB" id="A0A0P1LEB6"/>
<dbReference type="STRING" id="1633631.GCA_001442925_00245"/>
<evidence type="ECO:0000313" key="4">
    <source>
        <dbReference type="Proteomes" id="UP000182011"/>
    </source>
</evidence>
<dbReference type="PANTHER" id="PTHR36174">
    <property type="entry name" value="LIPID II:GLYCINE GLYCYLTRANSFERASE"/>
    <property type="match status" value="1"/>
</dbReference>
<dbReference type="EMBL" id="CZVI01000056">
    <property type="protein sequence ID" value="CUS94844.1"/>
    <property type="molecule type" value="Genomic_DNA"/>
</dbReference>
<dbReference type="Gene3D" id="3.40.630.30">
    <property type="match status" value="1"/>
</dbReference>
<dbReference type="PANTHER" id="PTHR36174:SF1">
    <property type="entry name" value="LIPID II:GLYCINE GLYCYLTRANSFERASE"/>
    <property type="match status" value="1"/>
</dbReference>
<reference evidence="2 5" key="1">
    <citation type="submission" date="2015-11" db="EMBL/GenBank/DDBJ databases">
        <authorList>
            <person name="Varghese N."/>
        </authorList>
    </citation>
    <scope>NUCLEOTIDE SEQUENCE [LARGE SCALE GENOMIC DNA]</scope>
    <source>
        <strain evidence="2 5">JGI-8</strain>
    </source>
</reference>
<dbReference type="Proteomes" id="UP000182200">
    <property type="component" value="Unassembled WGS sequence"/>
</dbReference>
<dbReference type="SUPFAM" id="SSF55729">
    <property type="entry name" value="Acyl-CoA N-acyltransferases (Nat)"/>
    <property type="match status" value="2"/>
</dbReference>
<dbReference type="OrthoDB" id="9811560at2"/>
<dbReference type="InterPro" id="IPR038740">
    <property type="entry name" value="BioF2-like_GNAT_dom"/>
</dbReference>
<accession>A0A0S4MQC9</accession>
<dbReference type="RefSeq" id="WP_075436029.1">
    <property type="nucleotide sequence ID" value="NZ_CZVI01000056.1"/>
</dbReference>
<dbReference type="InterPro" id="IPR016181">
    <property type="entry name" value="Acyl_CoA_acyltransferase"/>
</dbReference>
<evidence type="ECO:0000313" key="3">
    <source>
        <dbReference type="EMBL" id="CUU01292.1"/>
    </source>
</evidence>
<dbReference type="Proteomes" id="UP000182011">
    <property type="component" value="Unassembled WGS sequence"/>
</dbReference>
<keyword evidence="3" id="KW-0808">Transferase</keyword>
<reference evidence="3 4" key="2">
    <citation type="submission" date="2015-11" db="EMBL/GenBank/DDBJ databases">
        <authorList>
            <person name="Zhang Y."/>
            <person name="Guo Z."/>
        </authorList>
    </citation>
    <scope>NUCLEOTIDE SEQUENCE [LARGE SCALE GENOMIC DNA]</scope>
    <source>
        <strain evidence="3">JGI-4</strain>
    </source>
</reference>
<dbReference type="Pfam" id="PF13480">
    <property type="entry name" value="Acetyltransf_6"/>
    <property type="match status" value="1"/>
</dbReference>
<evidence type="ECO:0000313" key="2">
    <source>
        <dbReference type="EMBL" id="CUS94844.1"/>
    </source>
</evidence>
<accession>A0A0N7MPT2</accession>
<accession>A0A0P1MHK8</accession>
<accession>A0A0P1LEB6</accession>
<feature type="domain" description="BioF2-like acetyltransferase" evidence="1">
    <location>
        <begin position="162"/>
        <end position="288"/>
    </location>
</feature>
<dbReference type="InterPro" id="IPR050644">
    <property type="entry name" value="PG_Glycine_Bridge_Synth"/>
</dbReference>
<evidence type="ECO:0000313" key="5">
    <source>
        <dbReference type="Proteomes" id="UP000182200"/>
    </source>
</evidence>
<sequence>MVQLHVEISNDPEEWNKFNIHSPQSNPFQSYDWLKVYSEFFNLSLNILLVRKGEEIISGLIYPFKKKFLFKVSTPLLFTYYSGILFQDFKGEKTQKRIMQKNEAIIKIHQHLEQTLDFFTLKLHYTIDDIRQFKWLAYKIKPRHTFILNIESIEKLWDRLSNSLKRKIKDAREQGFKLVKTTSVDELAQQQILSFERTGGKFFLNFNELKQLLEKLVQKKLLTIYYLIDKNDQIVASRGVSIWNGKAYDIVAGTIGKEIDNASHFLVWKILEDLSSNNVKEFDFCGADIESVAFFKMQFGGEIKISFEVSYTKGLLKFLI</sequence>
<dbReference type="EMBL" id="FAOP01000001">
    <property type="protein sequence ID" value="CUU01292.1"/>
    <property type="molecule type" value="Genomic_DNA"/>
</dbReference>
<dbReference type="GO" id="GO:0016740">
    <property type="term" value="F:transferase activity"/>
    <property type="evidence" value="ECO:0007669"/>
    <property type="project" value="UniProtKB-KW"/>
</dbReference>
<organism evidence="3 4">
    <name type="scientific">Candidatus Kryptonium thompsonii</name>
    <dbReference type="NCBI Taxonomy" id="1633631"/>
    <lineage>
        <taxon>Bacteria</taxon>
        <taxon>Pseudomonadati</taxon>
        <taxon>Candidatus Kryptoniota</taxon>
        <taxon>Candidatus Kryptonium</taxon>
    </lineage>
</organism>
<protein>
    <submittedName>
        <fullName evidence="3">Acetyltransferase (GNAT) domain-containing protein</fullName>
    </submittedName>
</protein>
<accession>A0A0P1MBZ3</accession>
<gene>
    <name evidence="3" type="ORF">JGI4_00243</name>
    <name evidence="2" type="ORF">JGI8_02060</name>
</gene>
<proteinExistence type="predicted"/>